<organism evidence="3 4">
    <name type="scientific">Ramlibacter montanisoli</name>
    <dbReference type="NCBI Taxonomy" id="2732512"/>
    <lineage>
        <taxon>Bacteria</taxon>
        <taxon>Pseudomonadati</taxon>
        <taxon>Pseudomonadota</taxon>
        <taxon>Betaproteobacteria</taxon>
        <taxon>Burkholderiales</taxon>
        <taxon>Comamonadaceae</taxon>
        <taxon>Ramlibacter</taxon>
    </lineage>
</organism>
<evidence type="ECO:0000259" key="2">
    <source>
        <dbReference type="PROSITE" id="PS50110"/>
    </source>
</evidence>
<comment type="caution">
    <text evidence="3">The sequence shown here is derived from an EMBL/GenBank/DDBJ whole genome shotgun (WGS) entry which is preliminary data.</text>
</comment>
<dbReference type="SUPFAM" id="SSF52172">
    <property type="entry name" value="CheY-like"/>
    <property type="match status" value="1"/>
</dbReference>
<dbReference type="InterPro" id="IPR001789">
    <property type="entry name" value="Sig_transdc_resp-reg_receiver"/>
</dbReference>
<feature type="modified residue" description="4-aspartylphosphate" evidence="1">
    <location>
        <position position="57"/>
    </location>
</feature>
<dbReference type="GO" id="GO:0000160">
    <property type="term" value="P:phosphorelay signal transduction system"/>
    <property type="evidence" value="ECO:0007669"/>
    <property type="project" value="InterPro"/>
</dbReference>
<dbReference type="Proteomes" id="UP000552954">
    <property type="component" value="Unassembled WGS sequence"/>
</dbReference>
<keyword evidence="1" id="KW-0597">Phosphoprotein</keyword>
<protein>
    <submittedName>
        <fullName evidence="3">Response regulator</fullName>
    </submittedName>
</protein>
<gene>
    <name evidence="3" type="ORF">HK415_03585</name>
</gene>
<dbReference type="AlphaFoldDB" id="A0A849K1R7"/>
<dbReference type="Gene3D" id="3.40.50.2300">
    <property type="match status" value="1"/>
</dbReference>
<evidence type="ECO:0000313" key="3">
    <source>
        <dbReference type="EMBL" id="NNU42442.1"/>
    </source>
</evidence>
<feature type="domain" description="Response regulatory" evidence="2">
    <location>
        <begin position="4"/>
        <end position="122"/>
    </location>
</feature>
<accession>A0A849K1R7</accession>
<proteinExistence type="predicted"/>
<dbReference type="InterPro" id="IPR011006">
    <property type="entry name" value="CheY-like_superfamily"/>
</dbReference>
<dbReference type="EMBL" id="JABFCS010000001">
    <property type="protein sequence ID" value="NNU42442.1"/>
    <property type="molecule type" value="Genomic_DNA"/>
</dbReference>
<dbReference type="Pfam" id="PF00072">
    <property type="entry name" value="Response_reg"/>
    <property type="match status" value="1"/>
</dbReference>
<reference evidence="3 4" key="1">
    <citation type="submission" date="2020-05" db="EMBL/GenBank/DDBJ databases">
        <authorList>
            <person name="Khan S.A."/>
            <person name="Jeon C.O."/>
            <person name="Chun B.H."/>
        </authorList>
    </citation>
    <scope>NUCLEOTIDE SEQUENCE [LARGE SCALE GENOMIC DNA]</scope>
    <source>
        <strain evidence="3 4">B156</strain>
    </source>
</reference>
<name>A0A849K1R7_9BURK</name>
<dbReference type="SMART" id="SM00448">
    <property type="entry name" value="REC"/>
    <property type="match status" value="1"/>
</dbReference>
<evidence type="ECO:0000313" key="4">
    <source>
        <dbReference type="Proteomes" id="UP000552954"/>
    </source>
</evidence>
<dbReference type="PROSITE" id="PS50110">
    <property type="entry name" value="RESPONSE_REGULATORY"/>
    <property type="match status" value="1"/>
</dbReference>
<evidence type="ECO:0000256" key="1">
    <source>
        <dbReference type="PROSITE-ProRule" id="PRU00169"/>
    </source>
</evidence>
<dbReference type="RefSeq" id="WP_171556806.1">
    <property type="nucleotide sequence ID" value="NZ_JABFCS010000001.1"/>
</dbReference>
<keyword evidence="4" id="KW-1185">Reference proteome</keyword>
<sequence>MELRVFLVEDLQRMRSLLADLFSSMGGLKVVGSSSTEAEAKLWLEEHGGEWDVAVIDLVLDQGAGMEVIRRCKADPGGGKIVVFSSYATPGVRQHCLDLGADAVFDKSETAGFISWFSELNDRENSGP</sequence>
<reference evidence="3 4" key="2">
    <citation type="submission" date="2020-06" db="EMBL/GenBank/DDBJ databases">
        <title>Ramlibacter rhizophilus sp. nov., isolated from rhizosphere soil of national flower Mugunghwa from South Korea.</title>
        <authorList>
            <person name="Zheng-Fei Y."/>
            <person name="Huan T."/>
        </authorList>
    </citation>
    <scope>NUCLEOTIDE SEQUENCE [LARGE SCALE GENOMIC DNA]</scope>
    <source>
        <strain evidence="3 4">B156</strain>
    </source>
</reference>